<dbReference type="PANTHER" id="PTHR34473">
    <property type="entry name" value="UPF0699 TRANSMEMBRANE PROTEIN YDBS"/>
    <property type="match status" value="1"/>
</dbReference>
<gene>
    <name evidence="3" type="ORF">BN000_05240</name>
</gene>
<name>A0A0U1P4Q4_9BACI</name>
<protein>
    <submittedName>
        <fullName evidence="3">Membrane-flanked domain-containing protein</fullName>
    </submittedName>
</protein>
<evidence type="ECO:0000313" key="3">
    <source>
        <dbReference type="EMBL" id="CRK85168.1"/>
    </source>
</evidence>
<dbReference type="PANTHER" id="PTHR34473:SF2">
    <property type="entry name" value="UPF0699 TRANSMEMBRANE PROTEIN YDBT"/>
    <property type="match status" value="1"/>
</dbReference>
<keyword evidence="1" id="KW-1133">Transmembrane helix</keyword>
<proteinExistence type="predicted"/>
<reference evidence="4" key="1">
    <citation type="submission" date="2015-05" db="EMBL/GenBank/DDBJ databases">
        <authorList>
            <person name="Urmite Genomes"/>
        </authorList>
    </citation>
    <scope>NUCLEOTIDE SEQUENCE [LARGE SCALE GENOMIC DNA]</scope>
    <source>
        <strain evidence="4">LF1</strain>
    </source>
</reference>
<dbReference type="Pfam" id="PF03703">
    <property type="entry name" value="bPH_2"/>
    <property type="match status" value="1"/>
</dbReference>
<dbReference type="AlphaFoldDB" id="A0A0U1P4Q4"/>
<dbReference type="InterPro" id="IPR005182">
    <property type="entry name" value="YdbS-like_PH"/>
</dbReference>
<accession>A0A0U1P4Q4</accession>
<dbReference type="EMBL" id="CVRB01000007">
    <property type="protein sequence ID" value="CRK85168.1"/>
    <property type="molecule type" value="Genomic_DNA"/>
</dbReference>
<evidence type="ECO:0000256" key="1">
    <source>
        <dbReference type="SAM" id="Phobius"/>
    </source>
</evidence>
<evidence type="ECO:0000313" key="4">
    <source>
        <dbReference type="Proteomes" id="UP000199087"/>
    </source>
</evidence>
<keyword evidence="1" id="KW-0472">Membrane</keyword>
<dbReference type="RefSeq" id="WP_342666683.1">
    <property type="nucleotide sequence ID" value="NZ_CVRB01000007.1"/>
</dbReference>
<organism evidence="3 4">
    <name type="scientific">Neobacillus massiliamazoniensis</name>
    <dbReference type="NCBI Taxonomy" id="1499688"/>
    <lineage>
        <taxon>Bacteria</taxon>
        <taxon>Bacillati</taxon>
        <taxon>Bacillota</taxon>
        <taxon>Bacilli</taxon>
        <taxon>Bacillales</taxon>
        <taxon>Bacillaceae</taxon>
        <taxon>Neobacillus</taxon>
    </lineage>
</organism>
<feature type="domain" description="YdbS-like PH" evidence="2">
    <location>
        <begin position="91"/>
        <end position="169"/>
    </location>
</feature>
<keyword evidence="4" id="KW-1185">Reference proteome</keyword>
<evidence type="ECO:0000259" key="2">
    <source>
        <dbReference type="Pfam" id="PF03703"/>
    </source>
</evidence>
<feature type="transmembrane region" description="Helical" evidence="1">
    <location>
        <begin position="71"/>
        <end position="91"/>
    </location>
</feature>
<dbReference type="STRING" id="1499688.BN000_05240"/>
<dbReference type="Proteomes" id="UP000199087">
    <property type="component" value="Unassembled WGS sequence"/>
</dbReference>
<keyword evidence="1" id="KW-0812">Transmembrane</keyword>
<sequence>MTKQPSPFLPVKRAYEMISEILPSYEVTQEMSVLPKKSLWVRLLWPSWIWIAPTGGLFYFKPKLLNMEGAWWILSALLLIMILVSRLLNFFNTRYLLKDHFIQFKKGILTTTLFVSRRDKVIEVRVTRNIIQRLLCLASIETINRAKPIHFAGVKDVPVELSDSFYKWYLGRRNEVKVAGENGGKLRRLTN</sequence>
<feature type="transmembrane region" description="Helical" evidence="1">
    <location>
        <begin position="39"/>
        <end position="59"/>
    </location>
</feature>